<proteinExistence type="predicted"/>
<keyword evidence="1" id="KW-0812">Transmembrane</keyword>
<accession>A0A9I9EA90</accession>
<dbReference type="EnsemblPlants" id="MELO3C030985.2.1">
    <property type="protein sequence ID" value="MELO3C030985.2.1"/>
    <property type="gene ID" value="MELO3C030985.2"/>
</dbReference>
<reference evidence="2" key="1">
    <citation type="submission" date="2023-03" db="UniProtKB">
        <authorList>
            <consortium name="EnsemblPlants"/>
        </authorList>
    </citation>
    <scope>IDENTIFICATION</scope>
</reference>
<evidence type="ECO:0000313" key="2">
    <source>
        <dbReference type="EnsemblPlants" id="MELO3C030985.2.1"/>
    </source>
</evidence>
<evidence type="ECO:0008006" key="3">
    <source>
        <dbReference type="Google" id="ProtNLM"/>
    </source>
</evidence>
<organism evidence="2">
    <name type="scientific">Cucumis melo</name>
    <name type="common">Muskmelon</name>
    <dbReference type="NCBI Taxonomy" id="3656"/>
    <lineage>
        <taxon>Eukaryota</taxon>
        <taxon>Viridiplantae</taxon>
        <taxon>Streptophyta</taxon>
        <taxon>Embryophyta</taxon>
        <taxon>Tracheophyta</taxon>
        <taxon>Spermatophyta</taxon>
        <taxon>Magnoliopsida</taxon>
        <taxon>eudicotyledons</taxon>
        <taxon>Gunneridae</taxon>
        <taxon>Pentapetalae</taxon>
        <taxon>rosids</taxon>
        <taxon>fabids</taxon>
        <taxon>Cucurbitales</taxon>
        <taxon>Cucurbitaceae</taxon>
        <taxon>Benincaseae</taxon>
        <taxon>Cucumis</taxon>
    </lineage>
</organism>
<sequence>MDLILDLLNYPFLVPFSMVLLFLLVLLVFVVMLTLVSVVVLSLVIASNVELLANFLDESRHVLIVDDGFGMGLRSCVCGKWGRKEGEFIDGKR</sequence>
<dbReference type="Gramene" id="MELO3C030985.2.1">
    <property type="protein sequence ID" value="MELO3C030985.2.1"/>
    <property type="gene ID" value="MELO3C030985.2"/>
</dbReference>
<name>A0A9I9EA90_CUCME</name>
<evidence type="ECO:0000256" key="1">
    <source>
        <dbReference type="SAM" id="Phobius"/>
    </source>
</evidence>
<keyword evidence="1" id="KW-0472">Membrane</keyword>
<protein>
    <recommendedName>
        <fullName evidence="3">Transmembrane protein</fullName>
    </recommendedName>
</protein>
<keyword evidence="1" id="KW-1133">Transmembrane helix</keyword>
<feature type="transmembrane region" description="Helical" evidence="1">
    <location>
        <begin position="12"/>
        <end position="45"/>
    </location>
</feature>
<dbReference type="AlphaFoldDB" id="A0A9I9EA90"/>